<dbReference type="Pfam" id="PF00004">
    <property type="entry name" value="AAA"/>
    <property type="match status" value="1"/>
</dbReference>
<dbReference type="GO" id="GO:0016887">
    <property type="term" value="F:ATP hydrolysis activity"/>
    <property type="evidence" value="ECO:0007669"/>
    <property type="project" value="InterPro"/>
</dbReference>
<dbReference type="InterPro" id="IPR027417">
    <property type="entry name" value="P-loop_NTPase"/>
</dbReference>
<keyword evidence="2" id="KW-0418">Kinase</keyword>
<dbReference type="SUPFAM" id="SSF52540">
    <property type="entry name" value="P-loop containing nucleoside triphosphate hydrolases"/>
    <property type="match status" value="1"/>
</dbReference>
<name>W7ITW7_9PSEU</name>
<gene>
    <name evidence="2" type="ORF">UO65_0291</name>
</gene>
<dbReference type="PANTHER" id="PTHR37816:SF1">
    <property type="entry name" value="TOXIN"/>
    <property type="match status" value="1"/>
</dbReference>
<comment type="caution">
    <text evidence="2">The sequence shown here is derived from an EMBL/GenBank/DDBJ whole genome shotgun (WGS) entry which is preliminary data.</text>
</comment>
<protein>
    <submittedName>
        <fullName evidence="2">Adenylate kinase</fullName>
        <ecNumber evidence="2">2.7.4.3</ecNumber>
    </submittedName>
</protein>
<organism evidence="2 3">
    <name type="scientific">Actinokineospora spheciospongiae</name>
    <dbReference type="NCBI Taxonomy" id="909613"/>
    <lineage>
        <taxon>Bacteria</taxon>
        <taxon>Bacillati</taxon>
        <taxon>Actinomycetota</taxon>
        <taxon>Actinomycetes</taxon>
        <taxon>Pseudonocardiales</taxon>
        <taxon>Pseudonocardiaceae</taxon>
        <taxon>Actinokineospora</taxon>
    </lineage>
</organism>
<dbReference type="Gene3D" id="3.40.50.300">
    <property type="entry name" value="P-loop containing nucleotide triphosphate hydrolases"/>
    <property type="match status" value="1"/>
</dbReference>
<dbReference type="PANTHER" id="PTHR37816">
    <property type="entry name" value="YALI0E33011P"/>
    <property type="match status" value="1"/>
</dbReference>
<dbReference type="EC" id="2.7.4.3" evidence="2"/>
<dbReference type="EMBL" id="AYXG01000008">
    <property type="protein sequence ID" value="EWC64370.1"/>
    <property type="molecule type" value="Genomic_DNA"/>
</dbReference>
<dbReference type="InterPro" id="IPR003959">
    <property type="entry name" value="ATPase_AAA_core"/>
</dbReference>
<evidence type="ECO:0000313" key="2">
    <source>
        <dbReference type="EMBL" id="EWC64370.1"/>
    </source>
</evidence>
<keyword evidence="2" id="KW-0808">Transferase</keyword>
<evidence type="ECO:0000313" key="3">
    <source>
        <dbReference type="Proteomes" id="UP000019277"/>
    </source>
</evidence>
<dbReference type="AlphaFoldDB" id="W7ITW7"/>
<evidence type="ECO:0000259" key="1">
    <source>
        <dbReference type="Pfam" id="PF00004"/>
    </source>
</evidence>
<dbReference type="InterPro" id="IPR052922">
    <property type="entry name" value="Cytidylate_Kinase-2"/>
</dbReference>
<dbReference type="Proteomes" id="UP000019277">
    <property type="component" value="Unassembled WGS sequence"/>
</dbReference>
<dbReference type="STRING" id="909613.UO65_0291"/>
<keyword evidence="3" id="KW-1185">Reference proteome</keyword>
<dbReference type="GO" id="GO:0005524">
    <property type="term" value="F:ATP binding"/>
    <property type="evidence" value="ECO:0007669"/>
    <property type="project" value="InterPro"/>
</dbReference>
<dbReference type="eggNOG" id="COG0563">
    <property type="taxonomic scope" value="Bacteria"/>
</dbReference>
<sequence>MIVTGMTGAGKTTLATALAHRLGLPFTELDTLAFEPDWVERAAYRTDVERLARTGGWVVDSHGTPPVRDLLWSRADTVVWLDYARGLVTRRAFTRSLRRSLRRERIFNGNVERWREWLSPDHPARSAWSGHPARRLYLAARLAEDRHAHLDVVHLRTPAEVTAWLATVNPIGARGE</sequence>
<accession>W7ITW7</accession>
<feature type="domain" description="ATPase AAA-type core" evidence="1">
    <location>
        <begin position="1"/>
        <end position="43"/>
    </location>
</feature>
<reference evidence="2 3" key="1">
    <citation type="journal article" date="2014" name="Genome Announc.">
        <title>Draft Genome Sequence of the Antitrypanosomally Active Sponge-Associated Bacterium Actinokineospora sp. Strain EG49.</title>
        <authorList>
            <person name="Harjes J."/>
            <person name="Ryu T."/>
            <person name="Abdelmohsen U.R."/>
            <person name="Moitinho-Silva L."/>
            <person name="Horn H."/>
            <person name="Ravasi T."/>
            <person name="Hentschel U."/>
        </authorList>
    </citation>
    <scope>NUCLEOTIDE SEQUENCE [LARGE SCALE GENOMIC DNA]</scope>
    <source>
        <strain evidence="2 3">EG49</strain>
    </source>
</reference>
<proteinExistence type="predicted"/>
<dbReference type="GO" id="GO:0004017">
    <property type="term" value="F:AMP kinase activity"/>
    <property type="evidence" value="ECO:0007669"/>
    <property type="project" value="UniProtKB-EC"/>
</dbReference>